<evidence type="ECO:0000313" key="3">
    <source>
        <dbReference type="Proteomes" id="UP000073492"/>
    </source>
</evidence>
<feature type="chain" id="PRO_5007296880" description="F-box domain-containing protein" evidence="1">
    <location>
        <begin position="23"/>
        <end position="469"/>
    </location>
</feature>
<protein>
    <recommendedName>
        <fullName evidence="4">F-box domain-containing protein</fullName>
    </recommendedName>
</protein>
<dbReference type="AlphaFoldDB" id="A0A139GT11"/>
<feature type="signal peptide" evidence="1">
    <location>
        <begin position="1"/>
        <end position="22"/>
    </location>
</feature>
<name>A0A139GT11_9PEZI</name>
<feature type="non-terminal residue" evidence="2">
    <location>
        <position position="1"/>
    </location>
</feature>
<evidence type="ECO:0000256" key="1">
    <source>
        <dbReference type="SAM" id="SignalP"/>
    </source>
</evidence>
<proteinExistence type="predicted"/>
<evidence type="ECO:0008006" key="4">
    <source>
        <dbReference type="Google" id="ProtNLM"/>
    </source>
</evidence>
<comment type="caution">
    <text evidence="2">The sequence shown here is derived from an EMBL/GenBank/DDBJ whole genome shotgun (WGS) entry which is preliminary data.</text>
</comment>
<keyword evidence="3" id="KW-1185">Reference proteome</keyword>
<dbReference type="STRING" id="113226.A0A139GT11"/>
<dbReference type="Proteomes" id="UP000073492">
    <property type="component" value="Unassembled WGS sequence"/>
</dbReference>
<evidence type="ECO:0000313" key="2">
    <source>
        <dbReference type="EMBL" id="KXS93334.1"/>
    </source>
</evidence>
<dbReference type="SUPFAM" id="SSF57903">
    <property type="entry name" value="FYVE/PHD zinc finger"/>
    <property type="match status" value="1"/>
</dbReference>
<dbReference type="InterPro" id="IPR011011">
    <property type="entry name" value="Znf_FYVE_PHD"/>
</dbReference>
<accession>A0A139GT11</accession>
<reference evidence="2 3" key="1">
    <citation type="submission" date="2015-07" db="EMBL/GenBank/DDBJ databases">
        <title>Comparative genomics of the Sigatoka disease complex on banana suggests a link between parallel evolutionary changes in Pseudocercospora fijiensis and Pseudocercospora eumusae and increased virulence on the banana host.</title>
        <authorList>
            <person name="Chang T.-C."/>
            <person name="Salvucci A."/>
            <person name="Crous P.W."/>
            <person name="Stergiopoulos I."/>
        </authorList>
    </citation>
    <scope>NUCLEOTIDE SEQUENCE [LARGE SCALE GENOMIC DNA]</scope>
    <source>
        <strain evidence="2 3">CBS 116634</strain>
    </source>
</reference>
<keyword evidence="1" id="KW-0732">Signal</keyword>
<dbReference type="OrthoDB" id="5288318at2759"/>
<organism evidence="2 3">
    <name type="scientific">Pseudocercospora musae</name>
    <dbReference type="NCBI Taxonomy" id="113226"/>
    <lineage>
        <taxon>Eukaryota</taxon>
        <taxon>Fungi</taxon>
        <taxon>Dikarya</taxon>
        <taxon>Ascomycota</taxon>
        <taxon>Pezizomycotina</taxon>
        <taxon>Dothideomycetes</taxon>
        <taxon>Dothideomycetidae</taxon>
        <taxon>Mycosphaerellales</taxon>
        <taxon>Mycosphaerellaceae</taxon>
        <taxon>Pseudocercospora</taxon>
    </lineage>
</organism>
<sequence length="469" mass="51930">RLRRKWLVSTLLFGSIILDLDPDPDPDPGPDLDLTKKSPRSLSASWASDASWRAGCAMVRFVDLEEDADLRAGPLSNLNPDLESAIEEDSRPNPNLSNFSAALSCYPIVTLLAGYIDLVTLENLSKTCRQIRANLLGFRAILVSQTLHCDNENANPAERLGNALHASHQVWTTYGRNGTKIGRITSGKIGACARDMVGDCRKCGKIICRNCVIKPPPSNIVKLRHRRLCRTCMKSPLGSLMTEIRAVDEDGNSTRRVSCGMRTCRVVLLTFNSSNYHDEHNLSYRKFARDPCTCGEIVWICQPCGTAMRTTDTTYHRGWKWRGRYSHCGGIGAGLGEGNEGVECGRKKECLAARMVEKDVECDAEELAAMEAETAMTERHWNGNSYSTQEIVGIGGRMKTTVRKRVPVGAIVKEYEDERITEDYLGREHSGQNRSWCSWCSRVVVGKKDLDGSTRSTESISSSSSAELA</sequence>
<gene>
    <name evidence="2" type="ORF">AC579_447</name>
</gene>
<dbReference type="EMBL" id="LFZO01001665">
    <property type="protein sequence ID" value="KXS93334.1"/>
    <property type="molecule type" value="Genomic_DNA"/>
</dbReference>